<gene>
    <name evidence="11" type="ORF">CR203_23380</name>
</gene>
<dbReference type="InterPro" id="IPR027417">
    <property type="entry name" value="P-loop_NTPase"/>
</dbReference>
<comment type="subcellular location">
    <subcellularLocation>
        <location evidence="1">Cell membrane</location>
        <topology evidence="1">Multi-pass membrane protein</topology>
    </subcellularLocation>
</comment>
<dbReference type="PROSITE" id="PS50893">
    <property type="entry name" value="ABC_TRANSPORTER_2"/>
    <property type="match status" value="1"/>
</dbReference>
<evidence type="ECO:0000313" key="11">
    <source>
        <dbReference type="EMBL" id="RKL64953.1"/>
    </source>
</evidence>
<evidence type="ECO:0000256" key="4">
    <source>
        <dbReference type="ARBA" id="ARBA00022741"/>
    </source>
</evidence>
<dbReference type="PROSITE" id="PS00211">
    <property type="entry name" value="ABC_TRANSPORTER_1"/>
    <property type="match status" value="1"/>
</dbReference>
<dbReference type="SUPFAM" id="SSF90123">
    <property type="entry name" value="ABC transporter transmembrane region"/>
    <property type="match status" value="1"/>
</dbReference>
<feature type="transmembrane region" description="Helical" evidence="8">
    <location>
        <begin position="32"/>
        <end position="49"/>
    </location>
</feature>
<keyword evidence="5" id="KW-0067">ATP-binding</keyword>
<evidence type="ECO:0000256" key="8">
    <source>
        <dbReference type="SAM" id="Phobius"/>
    </source>
</evidence>
<dbReference type="Pfam" id="PF00664">
    <property type="entry name" value="ABC_membrane"/>
    <property type="match status" value="1"/>
</dbReference>
<feature type="transmembrane region" description="Helical" evidence="8">
    <location>
        <begin position="69"/>
        <end position="93"/>
    </location>
</feature>
<dbReference type="PANTHER" id="PTHR43394">
    <property type="entry name" value="ATP-DEPENDENT PERMEASE MDL1, MITOCHONDRIAL"/>
    <property type="match status" value="1"/>
</dbReference>
<dbReference type="InterPro" id="IPR017871">
    <property type="entry name" value="ABC_transporter-like_CS"/>
</dbReference>
<feature type="transmembrane region" description="Helical" evidence="8">
    <location>
        <begin position="154"/>
        <end position="186"/>
    </location>
</feature>
<dbReference type="InterPro" id="IPR036640">
    <property type="entry name" value="ABC1_TM_sf"/>
</dbReference>
<dbReference type="InterPro" id="IPR039421">
    <property type="entry name" value="Type_1_exporter"/>
</dbReference>
<feature type="domain" description="ABC transmembrane type-1" evidence="10">
    <location>
        <begin position="34"/>
        <end position="312"/>
    </location>
</feature>
<comment type="similarity">
    <text evidence="2">Belongs to the ABC transporter superfamily.</text>
</comment>
<protein>
    <submittedName>
        <fullName evidence="11">ABC transporter</fullName>
    </submittedName>
</protein>
<keyword evidence="4" id="KW-0547">Nucleotide-binding</keyword>
<dbReference type="EMBL" id="PDOE01000027">
    <property type="protein sequence ID" value="RKL64953.1"/>
    <property type="molecule type" value="Genomic_DNA"/>
</dbReference>
<sequence length="590" mass="67943">MKTNAKISQKNNGLLSVYLWCLSFIWTYKWRLCFLILTGIIVTGTQLVVPKLIQFSIDHIFPNKDYLLFIYLLILFLILLIIMFVTATVQNWLKRTLQEYASRDLHLSIIKQIRLLGFSYYERHPIGETLAFINTELTAIQELYRILFPRMVRLIIFSIIAVIMMMSINIKLTLISSLSLLLYYFIGPYFEKKTAMLSKSLANNRVEESKKVYESISGINELRINSAEEWDLSNYLKTLKLLNMNMISMYWYAYWRASVRRFSYYSGGIVLIIYGTFLIQGNTLTIGEFVGFLLYYFSSMQMITNVITVITEQKVLLYQAKKIFDFMQTTAEITNPTSPIKLSEIKGEIEFRNVSFYYTDNLKVLNKIDLRISPGEKIALVGASGSGKTTMLKLIGRFYDPQEGEIIIDSVPLKKVSLFQLRESLGYVFQETFLFGSTVKENILFGNPHASDDMVYKAAKVSLAHEFIMELPHQYDTPLGERGVRLSGGQKQRIAIARMVLKDPPVILLDEATSALDNNTESEVQIAFDNLLKGRTTIAIAHSRETIKKFEKLVVINNGIIVEKGSYNDLIAKKRYFYNLMNNEVEHEIL</sequence>
<accession>A0A3A9K5J4</accession>
<evidence type="ECO:0000256" key="1">
    <source>
        <dbReference type="ARBA" id="ARBA00004651"/>
    </source>
</evidence>
<evidence type="ECO:0000256" key="7">
    <source>
        <dbReference type="ARBA" id="ARBA00023136"/>
    </source>
</evidence>
<dbReference type="InterPro" id="IPR003439">
    <property type="entry name" value="ABC_transporter-like_ATP-bd"/>
</dbReference>
<dbReference type="CDD" id="cd07346">
    <property type="entry name" value="ABC_6TM_exporters"/>
    <property type="match status" value="1"/>
</dbReference>
<dbReference type="GO" id="GO:0005886">
    <property type="term" value="C:plasma membrane"/>
    <property type="evidence" value="ECO:0007669"/>
    <property type="project" value="UniProtKB-SubCell"/>
</dbReference>
<evidence type="ECO:0000256" key="2">
    <source>
        <dbReference type="ARBA" id="ARBA00005417"/>
    </source>
</evidence>
<reference evidence="11 12" key="1">
    <citation type="submission" date="2017-10" db="EMBL/GenBank/DDBJ databases">
        <title>Bacillus sp. nov., a halophilic bacterium isolated from a Keqin Lake.</title>
        <authorList>
            <person name="Wang H."/>
        </authorList>
    </citation>
    <scope>NUCLEOTIDE SEQUENCE [LARGE SCALE GENOMIC DNA]</scope>
    <source>
        <strain evidence="11 12">KCTC 13187</strain>
    </source>
</reference>
<dbReference type="PANTHER" id="PTHR43394:SF1">
    <property type="entry name" value="ATP-BINDING CASSETTE SUB-FAMILY B MEMBER 10, MITOCHONDRIAL"/>
    <property type="match status" value="1"/>
</dbReference>
<evidence type="ECO:0000259" key="9">
    <source>
        <dbReference type="PROSITE" id="PS50893"/>
    </source>
</evidence>
<keyword evidence="6 8" id="KW-1133">Transmembrane helix</keyword>
<evidence type="ECO:0000313" key="12">
    <source>
        <dbReference type="Proteomes" id="UP000281498"/>
    </source>
</evidence>
<evidence type="ECO:0000259" key="10">
    <source>
        <dbReference type="PROSITE" id="PS50929"/>
    </source>
</evidence>
<dbReference type="InterPro" id="IPR003593">
    <property type="entry name" value="AAA+_ATPase"/>
</dbReference>
<evidence type="ECO:0000256" key="6">
    <source>
        <dbReference type="ARBA" id="ARBA00022989"/>
    </source>
</evidence>
<keyword evidence="3 8" id="KW-0812">Transmembrane</keyword>
<feature type="domain" description="ABC transporter" evidence="9">
    <location>
        <begin position="349"/>
        <end position="583"/>
    </location>
</feature>
<evidence type="ECO:0000256" key="5">
    <source>
        <dbReference type="ARBA" id="ARBA00022840"/>
    </source>
</evidence>
<organism evidence="11 12">
    <name type="scientific">Salipaludibacillus neizhouensis</name>
    <dbReference type="NCBI Taxonomy" id="885475"/>
    <lineage>
        <taxon>Bacteria</taxon>
        <taxon>Bacillati</taxon>
        <taxon>Bacillota</taxon>
        <taxon>Bacilli</taxon>
        <taxon>Bacillales</taxon>
        <taxon>Bacillaceae</taxon>
    </lineage>
</organism>
<dbReference type="OrthoDB" id="9762778at2"/>
<dbReference type="SUPFAM" id="SSF52540">
    <property type="entry name" value="P-loop containing nucleoside triphosphate hydrolases"/>
    <property type="match status" value="1"/>
</dbReference>
<dbReference type="RefSeq" id="WP_110939018.1">
    <property type="nucleotide sequence ID" value="NZ_KZ614148.1"/>
</dbReference>
<dbReference type="AlphaFoldDB" id="A0A3A9K5J4"/>
<dbReference type="Gene3D" id="3.40.50.300">
    <property type="entry name" value="P-loop containing nucleotide triphosphate hydrolases"/>
    <property type="match status" value="1"/>
</dbReference>
<keyword evidence="7 8" id="KW-0472">Membrane</keyword>
<dbReference type="FunFam" id="3.40.50.300:FF:000218">
    <property type="entry name" value="Multidrug ABC transporter ATP-binding protein"/>
    <property type="match status" value="1"/>
</dbReference>
<keyword evidence="12" id="KW-1185">Reference proteome</keyword>
<comment type="caution">
    <text evidence="11">The sequence shown here is derived from an EMBL/GenBank/DDBJ whole genome shotgun (WGS) entry which is preliminary data.</text>
</comment>
<dbReference type="InterPro" id="IPR011527">
    <property type="entry name" value="ABC1_TM_dom"/>
</dbReference>
<dbReference type="PROSITE" id="PS50929">
    <property type="entry name" value="ABC_TM1F"/>
    <property type="match status" value="1"/>
</dbReference>
<dbReference type="Proteomes" id="UP000281498">
    <property type="component" value="Unassembled WGS sequence"/>
</dbReference>
<proteinExistence type="inferred from homology"/>
<evidence type="ECO:0000256" key="3">
    <source>
        <dbReference type="ARBA" id="ARBA00022692"/>
    </source>
</evidence>
<dbReference type="SMART" id="SM00382">
    <property type="entry name" value="AAA"/>
    <property type="match status" value="1"/>
</dbReference>
<dbReference type="Gene3D" id="1.20.1560.10">
    <property type="entry name" value="ABC transporter type 1, transmembrane domain"/>
    <property type="match status" value="1"/>
</dbReference>
<dbReference type="GO" id="GO:0005524">
    <property type="term" value="F:ATP binding"/>
    <property type="evidence" value="ECO:0007669"/>
    <property type="project" value="UniProtKB-KW"/>
</dbReference>
<feature type="transmembrane region" description="Helical" evidence="8">
    <location>
        <begin position="262"/>
        <end position="280"/>
    </location>
</feature>
<name>A0A3A9K5J4_9BACI</name>
<dbReference type="GO" id="GO:0016887">
    <property type="term" value="F:ATP hydrolysis activity"/>
    <property type="evidence" value="ECO:0007669"/>
    <property type="project" value="InterPro"/>
</dbReference>
<dbReference type="Pfam" id="PF00005">
    <property type="entry name" value="ABC_tran"/>
    <property type="match status" value="1"/>
</dbReference>
<dbReference type="GO" id="GO:0015421">
    <property type="term" value="F:ABC-type oligopeptide transporter activity"/>
    <property type="evidence" value="ECO:0007669"/>
    <property type="project" value="TreeGrafter"/>
</dbReference>